<dbReference type="Gene3D" id="1.10.1740.10">
    <property type="match status" value="1"/>
</dbReference>
<dbReference type="Pfam" id="PF22029">
    <property type="entry name" value="PhyR_sigma2"/>
    <property type="match status" value="1"/>
</dbReference>
<dbReference type="SUPFAM" id="SSF88659">
    <property type="entry name" value="Sigma3 and sigma4 domains of RNA polymerase sigma factors"/>
    <property type="match status" value="1"/>
</dbReference>
<organism evidence="7 8">
    <name type="scientific">Altericroceibacterium spongiae</name>
    <dbReference type="NCBI Taxonomy" id="2320269"/>
    <lineage>
        <taxon>Bacteria</taxon>
        <taxon>Pseudomonadati</taxon>
        <taxon>Pseudomonadota</taxon>
        <taxon>Alphaproteobacteria</taxon>
        <taxon>Sphingomonadales</taxon>
        <taxon>Erythrobacteraceae</taxon>
        <taxon>Altericroceibacterium</taxon>
    </lineage>
</organism>
<evidence type="ECO:0000256" key="4">
    <source>
        <dbReference type="ARBA" id="ARBA00023163"/>
    </source>
</evidence>
<keyword evidence="3" id="KW-0731">Sigma factor</keyword>
<comment type="caution">
    <text evidence="7">The sequence shown here is derived from an EMBL/GenBank/DDBJ whole genome shotgun (WGS) entry which is preliminary data.</text>
</comment>
<sequence>MSSFLSQDIQSDLVALRRYARSLTRDDQVADDVVQEALVRAIEKQSSFRIGSSVRSWMFGIIHNVYISMQRTRKAEDRRDERFAQTLTEQAEPEQEQAAILGQIARSFAALPDRQREVLHLVAVEGLSYREASEALDIPIGTVMSRLNRARTALRLATEEPDNMHERLRIVGGKDEN</sequence>
<dbReference type="InterPro" id="IPR014284">
    <property type="entry name" value="RNA_pol_sigma-70_dom"/>
</dbReference>
<dbReference type="InterPro" id="IPR039425">
    <property type="entry name" value="RNA_pol_sigma-70-like"/>
</dbReference>
<dbReference type="InterPro" id="IPR013324">
    <property type="entry name" value="RNA_pol_sigma_r3/r4-like"/>
</dbReference>
<dbReference type="GO" id="GO:0006352">
    <property type="term" value="P:DNA-templated transcription initiation"/>
    <property type="evidence" value="ECO:0007669"/>
    <property type="project" value="InterPro"/>
</dbReference>
<dbReference type="SUPFAM" id="SSF88946">
    <property type="entry name" value="Sigma2 domain of RNA polymerase sigma factors"/>
    <property type="match status" value="1"/>
</dbReference>
<feature type="domain" description="RNA polymerase sigma factor 70 region 4 type 2" evidence="5">
    <location>
        <begin position="103"/>
        <end position="154"/>
    </location>
</feature>
<dbReference type="RefSeq" id="WP_120322913.1">
    <property type="nucleotide sequence ID" value="NZ_RAPF01000001.1"/>
</dbReference>
<comment type="similarity">
    <text evidence="1">Belongs to the sigma-70 factor family. ECF subfamily.</text>
</comment>
<evidence type="ECO:0000256" key="3">
    <source>
        <dbReference type="ARBA" id="ARBA00023082"/>
    </source>
</evidence>
<dbReference type="NCBIfam" id="TIGR02937">
    <property type="entry name" value="sigma70-ECF"/>
    <property type="match status" value="1"/>
</dbReference>
<evidence type="ECO:0000313" key="8">
    <source>
        <dbReference type="Proteomes" id="UP000284395"/>
    </source>
</evidence>
<accession>A0A420EQT7</accession>
<dbReference type="Gene3D" id="1.10.10.10">
    <property type="entry name" value="Winged helix-like DNA-binding domain superfamily/Winged helix DNA-binding domain"/>
    <property type="match status" value="1"/>
</dbReference>
<name>A0A420EQT7_9SPHN</name>
<dbReference type="Pfam" id="PF08281">
    <property type="entry name" value="Sigma70_r4_2"/>
    <property type="match status" value="1"/>
</dbReference>
<dbReference type="GO" id="GO:0003677">
    <property type="term" value="F:DNA binding"/>
    <property type="evidence" value="ECO:0007669"/>
    <property type="project" value="InterPro"/>
</dbReference>
<dbReference type="InterPro" id="IPR013325">
    <property type="entry name" value="RNA_pol_sigma_r2"/>
</dbReference>
<dbReference type="GO" id="GO:0016987">
    <property type="term" value="F:sigma factor activity"/>
    <property type="evidence" value="ECO:0007669"/>
    <property type="project" value="UniProtKB-KW"/>
</dbReference>
<keyword evidence="2" id="KW-0805">Transcription regulation</keyword>
<dbReference type="InterPro" id="IPR053866">
    <property type="entry name" value="PhyR_sigma2"/>
</dbReference>
<evidence type="ECO:0000259" key="5">
    <source>
        <dbReference type="Pfam" id="PF08281"/>
    </source>
</evidence>
<dbReference type="InterPro" id="IPR013249">
    <property type="entry name" value="RNA_pol_sigma70_r4_t2"/>
</dbReference>
<dbReference type="PANTHER" id="PTHR43133">
    <property type="entry name" value="RNA POLYMERASE ECF-TYPE SIGMA FACTO"/>
    <property type="match status" value="1"/>
</dbReference>
<feature type="domain" description="PhyR sigma2" evidence="6">
    <location>
        <begin position="9"/>
        <end position="63"/>
    </location>
</feature>
<dbReference type="CDD" id="cd06171">
    <property type="entry name" value="Sigma70_r4"/>
    <property type="match status" value="1"/>
</dbReference>
<keyword evidence="8" id="KW-1185">Reference proteome</keyword>
<dbReference type="PANTHER" id="PTHR43133:SF25">
    <property type="entry name" value="RNA POLYMERASE SIGMA FACTOR RFAY-RELATED"/>
    <property type="match status" value="1"/>
</dbReference>
<evidence type="ECO:0000256" key="2">
    <source>
        <dbReference type="ARBA" id="ARBA00023015"/>
    </source>
</evidence>
<gene>
    <name evidence="7" type="ORF">D6851_00385</name>
</gene>
<dbReference type="InterPro" id="IPR036388">
    <property type="entry name" value="WH-like_DNA-bd_sf"/>
</dbReference>
<reference evidence="7 8" key="1">
    <citation type="submission" date="2018-09" db="EMBL/GenBank/DDBJ databases">
        <title>Altererythrobacter spongiae sp. nov., isolated from a marine sponge.</title>
        <authorList>
            <person name="Zhuang L."/>
            <person name="Luo L."/>
        </authorList>
    </citation>
    <scope>NUCLEOTIDE SEQUENCE [LARGE SCALE GENOMIC DNA]</scope>
    <source>
        <strain evidence="7 8">HN-Y73</strain>
    </source>
</reference>
<evidence type="ECO:0000259" key="6">
    <source>
        <dbReference type="Pfam" id="PF22029"/>
    </source>
</evidence>
<dbReference type="NCBIfam" id="NF009164">
    <property type="entry name" value="PRK12511.1"/>
    <property type="match status" value="1"/>
</dbReference>
<evidence type="ECO:0000313" key="7">
    <source>
        <dbReference type="EMBL" id="RKF23010.1"/>
    </source>
</evidence>
<evidence type="ECO:0000256" key="1">
    <source>
        <dbReference type="ARBA" id="ARBA00010641"/>
    </source>
</evidence>
<dbReference type="EMBL" id="RAPF01000001">
    <property type="protein sequence ID" value="RKF23010.1"/>
    <property type="molecule type" value="Genomic_DNA"/>
</dbReference>
<protein>
    <submittedName>
        <fullName evidence="7">Sigma-70 family RNA polymerase sigma factor</fullName>
    </submittedName>
</protein>
<dbReference type="OrthoDB" id="9797134at2"/>
<dbReference type="AlphaFoldDB" id="A0A420EQT7"/>
<keyword evidence="4" id="KW-0804">Transcription</keyword>
<dbReference type="Proteomes" id="UP000284395">
    <property type="component" value="Unassembled WGS sequence"/>
</dbReference>
<proteinExistence type="inferred from homology"/>